<evidence type="ECO:0000313" key="6">
    <source>
        <dbReference type="Proteomes" id="UP000464374"/>
    </source>
</evidence>
<dbReference type="AlphaFoldDB" id="A0A6P1Y4X7"/>
<dbReference type="Pfam" id="PF07804">
    <property type="entry name" value="HipA_C"/>
    <property type="match status" value="1"/>
</dbReference>
<reference evidence="5 6" key="1">
    <citation type="submission" date="2020-01" db="EMBL/GenBank/DDBJ databases">
        <title>Complete genome sequence of a human oral phylogroup 1 Treponema sp. strain ATCC 700766, originally isolated from periodontitis dental plaque.</title>
        <authorList>
            <person name="Chan Y."/>
            <person name="Huo Y.-B."/>
            <person name="Yu X.-L."/>
            <person name="Zeng H."/>
            <person name="Leung W.-K."/>
            <person name="Watt R.M."/>
        </authorList>
    </citation>
    <scope>NUCLEOTIDE SEQUENCE [LARGE SCALE GENOMIC DNA]</scope>
    <source>
        <strain evidence="5 6">OMZ 804</strain>
    </source>
</reference>
<dbReference type="Gene3D" id="1.10.1070.20">
    <property type="match status" value="1"/>
</dbReference>
<dbReference type="KEGG" id="trz:GWP43_11595"/>
<dbReference type="EMBL" id="CP048020">
    <property type="protein sequence ID" value="QHX43982.1"/>
    <property type="molecule type" value="Genomic_DNA"/>
</dbReference>
<protein>
    <submittedName>
        <fullName evidence="5">HipA domain-containing protein</fullName>
    </submittedName>
</protein>
<dbReference type="PANTHER" id="PTHR37419">
    <property type="entry name" value="SERINE/THREONINE-PROTEIN KINASE TOXIN HIPA"/>
    <property type="match status" value="1"/>
</dbReference>
<organism evidence="5 6">
    <name type="scientific">Treponema vincentii</name>
    <dbReference type="NCBI Taxonomy" id="69710"/>
    <lineage>
        <taxon>Bacteria</taxon>
        <taxon>Pseudomonadati</taxon>
        <taxon>Spirochaetota</taxon>
        <taxon>Spirochaetia</taxon>
        <taxon>Spirochaetales</taxon>
        <taxon>Treponemataceae</taxon>
        <taxon>Treponema</taxon>
    </lineage>
</organism>
<name>A0A6P1Y4X7_9SPIR</name>
<accession>A0A6P1Y4X7</accession>
<dbReference type="RefSeq" id="WP_162664283.1">
    <property type="nucleotide sequence ID" value="NZ_CP048020.1"/>
</dbReference>
<evidence type="ECO:0000256" key="2">
    <source>
        <dbReference type="ARBA" id="ARBA00022679"/>
    </source>
</evidence>
<keyword evidence="2" id="KW-0808">Transferase</keyword>
<dbReference type="GO" id="GO:0005829">
    <property type="term" value="C:cytosol"/>
    <property type="evidence" value="ECO:0007669"/>
    <property type="project" value="TreeGrafter"/>
</dbReference>
<keyword evidence="3" id="KW-0418">Kinase</keyword>
<dbReference type="InterPro" id="IPR052028">
    <property type="entry name" value="HipA_Ser/Thr_kinase"/>
</dbReference>
<proteinExistence type="inferred from homology"/>
<evidence type="ECO:0000256" key="3">
    <source>
        <dbReference type="ARBA" id="ARBA00022777"/>
    </source>
</evidence>
<comment type="similarity">
    <text evidence="1">Belongs to the HipA Ser/Thr kinase family.</text>
</comment>
<dbReference type="Proteomes" id="UP000464374">
    <property type="component" value="Chromosome"/>
</dbReference>
<evidence type="ECO:0000256" key="1">
    <source>
        <dbReference type="ARBA" id="ARBA00010164"/>
    </source>
</evidence>
<evidence type="ECO:0000313" key="5">
    <source>
        <dbReference type="EMBL" id="QHX43982.1"/>
    </source>
</evidence>
<sequence length="322" mass="36691">MNCLCCGKPIKDNNESSGWHKPCIKKFFMTNAIPKIEITDSVLKELAKESTNKGYTIPGVQKKLSLHLSNETYPRLTVVNSPTGYILKPQVKEFRALPECEHLVMSMADKAKIITVPHALVKSKDTYAYITKRIDRIFPKDSNVKNITHVKLIAMEDFCQLDLRLTQDKYKGSYERCGNIIKKYSYRSGLDMTELFYRLVFSFIVGNSDMHLKNFSLIETQSGSGAYHFSPAYDLLPVNVIMPEDKEEFALPMNGKKRNIHRKDFLIFAAGCGIAKLATEKMIEQLILMTPVFIEMCRNSLIPDDMKKAFIALINKRVSALK</sequence>
<dbReference type="InterPro" id="IPR012893">
    <property type="entry name" value="HipA-like_C"/>
</dbReference>
<feature type="domain" description="HipA-like C-terminal" evidence="4">
    <location>
        <begin position="57"/>
        <end position="286"/>
    </location>
</feature>
<evidence type="ECO:0000259" key="4">
    <source>
        <dbReference type="Pfam" id="PF07804"/>
    </source>
</evidence>
<gene>
    <name evidence="5" type="ORF">GWP43_11595</name>
</gene>
<dbReference type="PANTHER" id="PTHR37419:SF1">
    <property type="entry name" value="SERINE_THREONINE-PROTEIN KINASE TOXIN HIPA"/>
    <property type="match status" value="1"/>
</dbReference>
<dbReference type="GO" id="GO:0004674">
    <property type="term" value="F:protein serine/threonine kinase activity"/>
    <property type="evidence" value="ECO:0007669"/>
    <property type="project" value="TreeGrafter"/>
</dbReference>